<sequence>MQATRMEERVQKTPQSLWHCLESSLFAEGSSFKSVVGADAPTQHSSSSIIFNSSLPDSDTSNSEVRDTCELYGRIFPSQSCGSSWRAIDDEGQAIGELEVIFAINSDLGYWAGRTAAAYDEAYVLNIDTAPHDTVSESNCECEIGDINEE</sequence>
<keyword evidence="2" id="KW-1185">Reference proteome</keyword>
<evidence type="ECO:0000313" key="1">
    <source>
        <dbReference type="EMBL" id="KAJ9129754.1"/>
    </source>
</evidence>
<gene>
    <name evidence="1" type="ORF">NKR23_g12467</name>
</gene>
<name>A0AA38VFF1_9PEZI</name>
<reference evidence="1" key="1">
    <citation type="submission" date="2022-07" db="EMBL/GenBank/DDBJ databases">
        <title>Fungi with potential for degradation of polypropylene.</title>
        <authorList>
            <person name="Gostincar C."/>
        </authorList>
    </citation>
    <scope>NUCLEOTIDE SEQUENCE</scope>
    <source>
        <strain evidence="1">EXF-13308</strain>
    </source>
</reference>
<dbReference type="Proteomes" id="UP001174694">
    <property type="component" value="Unassembled WGS sequence"/>
</dbReference>
<accession>A0AA38VFF1</accession>
<evidence type="ECO:0000313" key="2">
    <source>
        <dbReference type="Proteomes" id="UP001174694"/>
    </source>
</evidence>
<proteinExistence type="predicted"/>
<organism evidence="1 2">
    <name type="scientific">Pleurostoma richardsiae</name>
    <dbReference type="NCBI Taxonomy" id="41990"/>
    <lineage>
        <taxon>Eukaryota</taxon>
        <taxon>Fungi</taxon>
        <taxon>Dikarya</taxon>
        <taxon>Ascomycota</taxon>
        <taxon>Pezizomycotina</taxon>
        <taxon>Sordariomycetes</taxon>
        <taxon>Sordariomycetidae</taxon>
        <taxon>Calosphaeriales</taxon>
        <taxon>Pleurostomataceae</taxon>
        <taxon>Pleurostoma</taxon>
    </lineage>
</organism>
<protein>
    <submittedName>
        <fullName evidence="1">Uncharacterized protein</fullName>
    </submittedName>
</protein>
<dbReference type="AlphaFoldDB" id="A0AA38VFF1"/>
<comment type="caution">
    <text evidence="1">The sequence shown here is derived from an EMBL/GenBank/DDBJ whole genome shotgun (WGS) entry which is preliminary data.</text>
</comment>
<dbReference type="EMBL" id="JANBVO010000140">
    <property type="protein sequence ID" value="KAJ9129754.1"/>
    <property type="molecule type" value="Genomic_DNA"/>
</dbReference>